<keyword evidence="12" id="KW-0732">Signal</keyword>
<dbReference type="InterPro" id="IPR013210">
    <property type="entry name" value="LRR_N_plant-typ"/>
</dbReference>
<organism evidence="26 27">
    <name type="scientific">Citrus unshiu</name>
    <name type="common">Satsuma mandarin</name>
    <name type="synonym">Citrus nobilis var. unshiu</name>
    <dbReference type="NCBI Taxonomy" id="55188"/>
    <lineage>
        <taxon>Eukaryota</taxon>
        <taxon>Viridiplantae</taxon>
        <taxon>Streptophyta</taxon>
        <taxon>Embryophyta</taxon>
        <taxon>Tracheophyta</taxon>
        <taxon>Spermatophyta</taxon>
        <taxon>Magnoliopsida</taxon>
        <taxon>eudicotyledons</taxon>
        <taxon>Gunneridae</taxon>
        <taxon>Pentapetalae</taxon>
        <taxon>rosids</taxon>
        <taxon>malvids</taxon>
        <taxon>Sapindales</taxon>
        <taxon>Rutaceae</taxon>
        <taxon>Aurantioideae</taxon>
        <taxon>Citrus</taxon>
    </lineage>
</organism>
<feature type="transmembrane region" description="Helical" evidence="24">
    <location>
        <begin position="447"/>
        <end position="467"/>
    </location>
</feature>
<evidence type="ECO:0000313" key="27">
    <source>
        <dbReference type="Proteomes" id="UP000236630"/>
    </source>
</evidence>
<dbReference type="FunFam" id="1.10.510.10:FF:000358">
    <property type="entry name" value="Putative leucine-rich repeat receptor-like serine/threonine-protein kinase"/>
    <property type="match status" value="1"/>
</dbReference>
<evidence type="ECO:0000256" key="5">
    <source>
        <dbReference type="ARBA" id="ARBA00012513"/>
    </source>
</evidence>
<evidence type="ECO:0000256" key="16">
    <source>
        <dbReference type="ARBA" id="ARBA00022840"/>
    </source>
</evidence>
<dbReference type="Pfam" id="PF07714">
    <property type="entry name" value="PK_Tyr_Ser-Thr"/>
    <property type="match status" value="1"/>
</dbReference>
<dbReference type="PROSITE" id="PS00108">
    <property type="entry name" value="PROTEIN_KINASE_ST"/>
    <property type="match status" value="1"/>
</dbReference>
<evidence type="ECO:0000256" key="15">
    <source>
        <dbReference type="ARBA" id="ARBA00022777"/>
    </source>
</evidence>
<evidence type="ECO:0000256" key="9">
    <source>
        <dbReference type="ARBA" id="ARBA00022614"/>
    </source>
</evidence>
<keyword evidence="13" id="KW-0677">Repeat</keyword>
<evidence type="ECO:0000256" key="21">
    <source>
        <dbReference type="ARBA" id="ARBA00047899"/>
    </source>
</evidence>
<dbReference type="GO" id="GO:0005886">
    <property type="term" value="C:plasma membrane"/>
    <property type="evidence" value="ECO:0007669"/>
    <property type="project" value="UniProtKB-SubCell"/>
</dbReference>
<dbReference type="Pfam" id="PF00560">
    <property type="entry name" value="LRR_1"/>
    <property type="match status" value="3"/>
</dbReference>
<dbReference type="GO" id="GO:0004674">
    <property type="term" value="F:protein serine/threonine kinase activity"/>
    <property type="evidence" value="ECO:0007669"/>
    <property type="project" value="UniProtKB-KW"/>
</dbReference>
<sequence length="1035" mass="115630">MRDARTSPVIAFLFSFLFILLSFPFHFSFSYCANLGSETDKQALIAFKSKVDDDPFGALSTWNDSVNFCQWLGVTCSLKHQRVIYIIESQWPKSDRYRFSLHRKLDIPYAYQPSTKQFLWQYPTRNRPLGQIPVNLTHCSELRTLDLVLNKLEENQLVGELPPYIGFTLPNIRNQFFGNIPHSISNASKLEWLDFANNSLTASIPEDLGRLRNLTRLNFARNDLGTRKVNDLRFLDSLVNCTYLEIVSLNVNSLRSIPISVGYLPKLQVLSLFENNISGEIPSSLGNFTFLTELNLRGNSIRGSIPSALGNCHQLQSLDLSKTIFLGQYPVRWLDLSHNHLTGPIPLAAGNLKSIPHLDLSKNKLSGEIPSSLGSCVGLEYLNLSINSFHGPIHPDGDVPRKGIFKNASAISVAGNEKLCGGISELKLPPCTPSESKKRQKSNGFKLMIPLLSGLVGLVLVMSLLIIDRLRRKRTVTSSESSSRKDLLLNVSYESLLKATRGFSSANLIGTGSFGSVYKGILDPDQTVVMVKVLFLHQRGALKSFMAECEALRNIRHRNLVKIITACSSSDFQGNDFKALVYEFMHHGSLESWLHPESASDDLNYSPSILSFLQRLNIAINVASALEYLHHHCKKQIVHCDLKPSNVLLDNDMIAHVGDFGLTRFIPEVISSNQCSSVGLKGTVGYAAPEYGMGSQVSTNGDVYSYGILLLEIFTGKRPTSDMFTEGLDLHNFVKMALPDQILQVLDPLFLVGGEQGEETAEENIKKGQIRESLIAILKIGVACSVESPRERMDISVINILQKKYCLLLLVDARFWLSSFYDQGLCSINFTTTRISPRKASSSEIPAHTDRSEYVGCFPGANPPTLKSDMKVRGTLATNLMAEIGLADDVLMDEQDIPAPVSLLPGSYRTHLLADFCHKTSAHHVWSRRSISLKHRSPSFWCWKLSGSWSHGTGKGLEEELTKVKEDLQRQKAMYEAQLESLRDSHRVRVENLEKEADNQYDQGLRHSYRCIMAVLGKQHPDLKIDDLAAEKLHE</sequence>
<evidence type="ECO:0000256" key="24">
    <source>
        <dbReference type="SAM" id="Phobius"/>
    </source>
</evidence>
<keyword evidence="20" id="KW-0325">Glycoprotein</keyword>
<comment type="caution">
    <text evidence="26">The sequence shown here is derived from an EMBL/GenBank/DDBJ whole genome shotgun (WGS) entry which is preliminary data.</text>
</comment>
<dbReference type="InterPro" id="IPR001611">
    <property type="entry name" value="Leu-rich_rpt"/>
</dbReference>
<keyword evidence="8" id="KW-0597">Phosphoprotein</keyword>
<dbReference type="EC" id="2.7.11.1" evidence="5"/>
<keyword evidence="11 24" id="KW-0812">Transmembrane</keyword>
<proteinExistence type="inferred from homology"/>
<dbReference type="InterPro" id="IPR032675">
    <property type="entry name" value="LRR_dom_sf"/>
</dbReference>
<evidence type="ECO:0000256" key="3">
    <source>
        <dbReference type="ARBA" id="ARBA00008684"/>
    </source>
</evidence>
<dbReference type="Pfam" id="PF08263">
    <property type="entry name" value="LRRNT_2"/>
    <property type="match status" value="1"/>
</dbReference>
<comment type="similarity">
    <text evidence="3">Belongs to the protein kinase superfamily. Ser/Thr protein kinase family.</text>
</comment>
<evidence type="ECO:0000256" key="8">
    <source>
        <dbReference type="ARBA" id="ARBA00022553"/>
    </source>
</evidence>
<keyword evidence="10" id="KW-0808">Transferase</keyword>
<dbReference type="Gene3D" id="3.80.10.10">
    <property type="entry name" value="Ribonuclease Inhibitor"/>
    <property type="match status" value="2"/>
</dbReference>
<keyword evidence="17 24" id="KW-1133">Transmembrane helix</keyword>
<reference evidence="26 27" key="1">
    <citation type="journal article" date="2017" name="Front. Genet.">
        <title>Draft sequencing of the heterozygous diploid genome of Satsuma (Citrus unshiu Marc.) using a hybrid assembly approach.</title>
        <authorList>
            <person name="Shimizu T."/>
            <person name="Tanizawa Y."/>
            <person name="Mochizuki T."/>
            <person name="Nagasaki H."/>
            <person name="Yoshioka T."/>
            <person name="Toyoda A."/>
            <person name="Fujiyama A."/>
            <person name="Kaminuma E."/>
            <person name="Nakamura Y."/>
        </authorList>
    </citation>
    <scope>NUCLEOTIDE SEQUENCE [LARGE SCALE GENOMIC DNA]</scope>
    <source>
        <strain evidence="27">cv. Miyagawa wase</strain>
    </source>
</reference>
<evidence type="ECO:0000256" key="7">
    <source>
        <dbReference type="ARBA" id="ARBA00022527"/>
    </source>
</evidence>
<protein>
    <recommendedName>
        <fullName evidence="5">non-specific serine/threonine protein kinase</fullName>
        <ecNumber evidence="5">2.7.11.1</ecNumber>
    </recommendedName>
</protein>
<evidence type="ECO:0000256" key="11">
    <source>
        <dbReference type="ARBA" id="ARBA00022692"/>
    </source>
</evidence>
<evidence type="ECO:0000259" key="25">
    <source>
        <dbReference type="PROSITE" id="PS50011"/>
    </source>
</evidence>
<comment type="catalytic activity">
    <reaction evidence="22">
        <text>L-seryl-[protein] + ATP = O-phospho-L-seryl-[protein] + ADP + H(+)</text>
        <dbReference type="Rhea" id="RHEA:17989"/>
        <dbReference type="Rhea" id="RHEA-COMP:9863"/>
        <dbReference type="Rhea" id="RHEA-COMP:11604"/>
        <dbReference type="ChEBI" id="CHEBI:15378"/>
        <dbReference type="ChEBI" id="CHEBI:29999"/>
        <dbReference type="ChEBI" id="CHEBI:30616"/>
        <dbReference type="ChEBI" id="CHEBI:83421"/>
        <dbReference type="ChEBI" id="CHEBI:456216"/>
        <dbReference type="EC" id="2.7.11.1"/>
    </reaction>
</comment>
<feature type="domain" description="Protein kinase" evidence="25">
    <location>
        <begin position="503"/>
        <end position="775"/>
    </location>
</feature>
<dbReference type="PROSITE" id="PS50011">
    <property type="entry name" value="PROTEIN_KINASE_DOM"/>
    <property type="match status" value="1"/>
</dbReference>
<accession>A0A2H5QE56</accession>
<dbReference type="PANTHER" id="PTHR48056:SF89">
    <property type="entry name" value="OS06G0585982 PROTEIN"/>
    <property type="match status" value="1"/>
</dbReference>
<dbReference type="Pfam" id="PF13855">
    <property type="entry name" value="LRR_8"/>
    <property type="match status" value="1"/>
</dbReference>
<evidence type="ECO:0000256" key="4">
    <source>
        <dbReference type="ARBA" id="ARBA00009592"/>
    </source>
</evidence>
<dbReference type="SUPFAM" id="SSF56112">
    <property type="entry name" value="Protein kinase-like (PK-like)"/>
    <property type="match status" value="1"/>
</dbReference>
<evidence type="ECO:0000256" key="22">
    <source>
        <dbReference type="ARBA" id="ARBA00048679"/>
    </source>
</evidence>
<dbReference type="FunFam" id="3.30.200.20:FF:000432">
    <property type="entry name" value="LRR receptor-like serine/threonine-protein kinase EFR"/>
    <property type="match status" value="1"/>
</dbReference>
<evidence type="ECO:0000256" key="6">
    <source>
        <dbReference type="ARBA" id="ARBA00022475"/>
    </source>
</evidence>
<keyword evidence="16" id="KW-0067">ATP-binding</keyword>
<keyword evidence="9" id="KW-0433">Leucine-rich repeat</keyword>
<dbReference type="InterPro" id="IPR000719">
    <property type="entry name" value="Prot_kinase_dom"/>
</dbReference>
<dbReference type="GO" id="GO:0033612">
    <property type="term" value="F:receptor serine/threonine kinase binding"/>
    <property type="evidence" value="ECO:0007669"/>
    <property type="project" value="TreeGrafter"/>
</dbReference>
<evidence type="ECO:0000313" key="26">
    <source>
        <dbReference type="EMBL" id="GAY62863.1"/>
    </source>
</evidence>
<dbReference type="InterPro" id="IPR001245">
    <property type="entry name" value="Ser-Thr/Tyr_kinase_cat_dom"/>
</dbReference>
<gene>
    <name evidence="26" type="ORF">CUMW_221160</name>
</gene>
<dbReference type="GO" id="GO:0005524">
    <property type="term" value="F:ATP binding"/>
    <property type="evidence" value="ECO:0007669"/>
    <property type="project" value="UniProtKB-KW"/>
</dbReference>
<dbReference type="FunFam" id="3.80.10.10:FF:000041">
    <property type="entry name" value="LRR receptor-like serine/threonine-protein kinase ERECTA"/>
    <property type="match status" value="1"/>
</dbReference>
<dbReference type="Gene3D" id="3.30.200.20">
    <property type="entry name" value="Phosphorylase Kinase, domain 1"/>
    <property type="match status" value="1"/>
</dbReference>
<keyword evidence="7" id="KW-0723">Serine/threonine-protein kinase</keyword>
<keyword evidence="6" id="KW-1003">Cell membrane</keyword>
<keyword evidence="15" id="KW-0418">Kinase</keyword>
<evidence type="ECO:0000256" key="20">
    <source>
        <dbReference type="ARBA" id="ARBA00023180"/>
    </source>
</evidence>
<keyword evidence="18 24" id="KW-0472">Membrane</keyword>
<dbReference type="InterPro" id="IPR008271">
    <property type="entry name" value="Ser/Thr_kinase_AS"/>
</dbReference>
<evidence type="ECO:0000256" key="13">
    <source>
        <dbReference type="ARBA" id="ARBA00022737"/>
    </source>
</evidence>
<feature type="coiled-coil region" evidence="23">
    <location>
        <begin position="954"/>
        <end position="1003"/>
    </location>
</feature>
<evidence type="ECO:0000256" key="19">
    <source>
        <dbReference type="ARBA" id="ARBA00023170"/>
    </source>
</evidence>
<evidence type="ECO:0000256" key="10">
    <source>
        <dbReference type="ARBA" id="ARBA00022679"/>
    </source>
</evidence>
<dbReference type="SMART" id="SM00220">
    <property type="entry name" value="S_TKc"/>
    <property type="match status" value="1"/>
</dbReference>
<evidence type="ECO:0000256" key="14">
    <source>
        <dbReference type="ARBA" id="ARBA00022741"/>
    </source>
</evidence>
<dbReference type="Proteomes" id="UP000236630">
    <property type="component" value="Unassembled WGS sequence"/>
</dbReference>
<dbReference type="SUPFAM" id="SSF52058">
    <property type="entry name" value="L domain-like"/>
    <property type="match status" value="1"/>
</dbReference>
<comment type="subcellular location">
    <subcellularLocation>
        <location evidence="1">Cell membrane</location>
        <topology evidence="1">Single-pass membrane protein</topology>
    </subcellularLocation>
    <subcellularLocation>
        <location evidence="2">Membrane</location>
        <topology evidence="2">Single-pass type I membrane protein</topology>
    </subcellularLocation>
</comment>
<dbReference type="PANTHER" id="PTHR48056">
    <property type="entry name" value="LRR RECEPTOR-LIKE SERINE/THREONINE-PROTEIN KINASE-RELATED"/>
    <property type="match status" value="1"/>
</dbReference>
<name>A0A2H5QE56_CITUN</name>
<keyword evidence="23" id="KW-0175">Coiled coil</keyword>
<dbReference type="InterPro" id="IPR050647">
    <property type="entry name" value="Plant_LRR-RLKs"/>
</dbReference>
<evidence type="ECO:0000256" key="17">
    <source>
        <dbReference type="ARBA" id="ARBA00022989"/>
    </source>
</evidence>
<comment type="catalytic activity">
    <reaction evidence="21">
        <text>L-threonyl-[protein] + ATP = O-phospho-L-threonyl-[protein] + ADP + H(+)</text>
        <dbReference type="Rhea" id="RHEA:46608"/>
        <dbReference type="Rhea" id="RHEA-COMP:11060"/>
        <dbReference type="Rhea" id="RHEA-COMP:11605"/>
        <dbReference type="ChEBI" id="CHEBI:15378"/>
        <dbReference type="ChEBI" id="CHEBI:30013"/>
        <dbReference type="ChEBI" id="CHEBI:30616"/>
        <dbReference type="ChEBI" id="CHEBI:61977"/>
        <dbReference type="ChEBI" id="CHEBI:456216"/>
        <dbReference type="EC" id="2.7.11.1"/>
    </reaction>
</comment>
<evidence type="ECO:0000256" key="23">
    <source>
        <dbReference type="SAM" id="Coils"/>
    </source>
</evidence>
<keyword evidence="19" id="KW-0675">Receptor</keyword>
<keyword evidence="27" id="KW-1185">Reference proteome</keyword>
<evidence type="ECO:0000256" key="12">
    <source>
        <dbReference type="ARBA" id="ARBA00022729"/>
    </source>
</evidence>
<dbReference type="Gene3D" id="1.10.510.10">
    <property type="entry name" value="Transferase(Phosphotransferase) domain 1"/>
    <property type="match status" value="1"/>
</dbReference>
<evidence type="ECO:0000256" key="18">
    <source>
        <dbReference type="ARBA" id="ARBA00023136"/>
    </source>
</evidence>
<evidence type="ECO:0000256" key="1">
    <source>
        <dbReference type="ARBA" id="ARBA00004162"/>
    </source>
</evidence>
<keyword evidence="14" id="KW-0547">Nucleotide-binding</keyword>
<evidence type="ECO:0000256" key="2">
    <source>
        <dbReference type="ARBA" id="ARBA00004479"/>
    </source>
</evidence>
<dbReference type="EMBL" id="BDQV01000325">
    <property type="protein sequence ID" value="GAY62863.1"/>
    <property type="molecule type" value="Genomic_DNA"/>
</dbReference>
<dbReference type="AlphaFoldDB" id="A0A2H5QE56"/>
<comment type="similarity">
    <text evidence="4">Belongs to the RLP family.</text>
</comment>
<dbReference type="InterPro" id="IPR011009">
    <property type="entry name" value="Kinase-like_dom_sf"/>
</dbReference>